<evidence type="ECO:0000313" key="3">
    <source>
        <dbReference type="Proteomes" id="UP000189677"/>
    </source>
</evidence>
<dbReference type="OrthoDB" id="9855652at2"/>
<name>A0A1U9R0D0_STRNV</name>
<keyword evidence="3" id="KW-1185">Reference proteome</keyword>
<dbReference type="Proteomes" id="UP000189677">
    <property type="component" value="Chromosome"/>
</dbReference>
<evidence type="ECO:0000313" key="2">
    <source>
        <dbReference type="EMBL" id="AQU69954.1"/>
    </source>
</evidence>
<gene>
    <name evidence="2" type="ORF">BBN63_30975</name>
</gene>
<evidence type="ECO:0000256" key="1">
    <source>
        <dbReference type="SAM" id="MobiDB-lite"/>
    </source>
</evidence>
<feature type="region of interest" description="Disordered" evidence="1">
    <location>
        <begin position="50"/>
        <end position="82"/>
    </location>
</feature>
<dbReference type="AlphaFoldDB" id="A0A1U9R0D0"/>
<dbReference type="KEGG" id="snw:BBN63_30975"/>
<organism evidence="2 3">
    <name type="scientific">Streptomyces niveus</name>
    <name type="common">Streptomyces spheroides</name>
    <dbReference type="NCBI Taxonomy" id="193462"/>
    <lineage>
        <taxon>Bacteria</taxon>
        <taxon>Bacillati</taxon>
        <taxon>Actinomycetota</taxon>
        <taxon>Actinomycetes</taxon>
        <taxon>Kitasatosporales</taxon>
        <taxon>Streptomycetaceae</taxon>
        <taxon>Streptomyces</taxon>
    </lineage>
</organism>
<dbReference type="EMBL" id="CP018047">
    <property type="protein sequence ID" value="AQU69954.1"/>
    <property type="molecule type" value="Genomic_DNA"/>
</dbReference>
<evidence type="ECO:0008006" key="4">
    <source>
        <dbReference type="Google" id="ProtNLM"/>
    </source>
</evidence>
<sequence>MTDHGDPHGDPRDDLESLMVDLSELPFEEIEHLPGDVLAYALRSVRESADRPDFLLSTDTPDDKTADRGAPIPPRSFSQLIY</sequence>
<dbReference type="RefSeq" id="WP_078078611.1">
    <property type="nucleotide sequence ID" value="NZ_CP018047.1"/>
</dbReference>
<proteinExistence type="predicted"/>
<protein>
    <recommendedName>
        <fullName evidence="4">FXSXX-COOH protein</fullName>
    </recommendedName>
</protein>
<accession>A0A1U9R0D0</accession>
<reference evidence="2 3" key="1">
    <citation type="submission" date="2016-11" db="EMBL/GenBank/DDBJ databases">
        <title>Complete genome sequence of Streptomyces niveus SCSIO 3406.</title>
        <authorList>
            <person name="Zhu Q."/>
            <person name="Cheng W."/>
            <person name="Song Y."/>
            <person name="Li Q."/>
            <person name="Ju J."/>
        </authorList>
    </citation>
    <scope>NUCLEOTIDE SEQUENCE [LARGE SCALE GENOMIC DNA]</scope>
    <source>
        <strain evidence="2 3">SCSIO 3406</strain>
    </source>
</reference>